<comment type="caution">
    <text evidence="1">The sequence shown here is derived from an EMBL/GenBank/DDBJ whole genome shotgun (WGS) entry which is preliminary data.</text>
</comment>
<keyword evidence="1" id="KW-0614">Plasmid</keyword>
<dbReference type="Proteomes" id="UP000014411">
    <property type="component" value="Unassembled WGS sequence"/>
</dbReference>
<accession>S3H6T1</accession>
<reference evidence="1 2" key="1">
    <citation type="journal article" date="2012" name="J. Bacteriol.">
        <title>Genome sequence of Rhizobium grahamii CCGE502, a broad-host-range symbiont with low nodulation competitiveness in Phaseolus vulgaris.</title>
        <authorList>
            <person name="Althabegoiti M.J."/>
            <person name="Lozano L."/>
            <person name="Torres-Tejerizo G."/>
            <person name="Ormeno-Orrillo E."/>
            <person name="Rogel M.A."/>
            <person name="Gonzalez V."/>
            <person name="Martinez-Romero E."/>
        </authorList>
    </citation>
    <scope>NUCLEOTIDE SEQUENCE [LARGE SCALE GENOMIC DNA]</scope>
    <source>
        <strain evidence="1 2">CCGE 502</strain>
        <plasmid evidence="1">pRg502b</plasmid>
    </source>
</reference>
<dbReference type="AlphaFoldDB" id="S3H6T1"/>
<evidence type="ECO:0000313" key="2">
    <source>
        <dbReference type="Proteomes" id="UP000014411"/>
    </source>
</evidence>
<evidence type="ECO:0000313" key="1">
    <source>
        <dbReference type="EMBL" id="EPE94597.1"/>
    </source>
</evidence>
<gene>
    <name evidence="1" type="ORF">RGCCGE502_28853</name>
</gene>
<dbReference type="HOGENOM" id="CLU_2846799_0_0_5"/>
<sequence>MEWRCFALHLLRVKKWLISLEVELEYLFDAKDRSGIDWPVFYRRMYGYEKLLVAGSCTHPGECHL</sequence>
<protein>
    <submittedName>
        <fullName evidence="1">Uncharacterized protein</fullName>
    </submittedName>
</protein>
<geneLocation type="plasmid" evidence="1">
    <name>pRg502b</name>
</geneLocation>
<organism evidence="1 2">
    <name type="scientific">Rhizobium grahamii CCGE 502</name>
    <dbReference type="NCBI Taxonomy" id="990285"/>
    <lineage>
        <taxon>Bacteria</taxon>
        <taxon>Pseudomonadati</taxon>
        <taxon>Pseudomonadota</taxon>
        <taxon>Alphaproteobacteria</taxon>
        <taxon>Hyphomicrobiales</taxon>
        <taxon>Rhizobiaceae</taxon>
        <taxon>Rhizobium/Agrobacterium group</taxon>
        <taxon>Rhizobium</taxon>
    </lineage>
</organism>
<name>S3H6T1_9HYPH</name>
<keyword evidence="2" id="KW-1185">Reference proteome</keyword>
<dbReference type="EMBL" id="AEYE02000035">
    <property type="protein sequence ID" value="EPE94597.1"/>
    <property type="molecule type" value="Genomic_DNA"/>
</dbReference>
<proteinExistence type="predicted"/>